<comment type="caution">
    <text evidence="4">The sequence shown here is derived from an EMBL/GenBank/DDBJ whole genome shotgun (WGS) entry which is preliminary data.</text>
</comment>
<evidence type="ECO:0000256" key="1">
    <source>
        <dbReference type="ARBA" id="ARBA00008858"/>
    </source>
</evidence>
<reference evidence="4" key="1">
    <citation type="journal article" date="2021" name="Nat. Commun.">
        <title>Genetic determinants of endophytism in the Arabidopsis root mycobiome.</title>
        <authorList>
            <person name="Mesny F."/>
            <person name="Miyauchi S."/>
            <person name="Thiergart T."/>
            <person name="Pickel B."/>
            <person name="Atanasova L."/>
            <person name="Karlsson M."/>
            <person name="Huettel B."/>
            <person name="Barry K.W."/>
            <person name="Haridas S."/>
            <person name="Chen C."/>
            <person name="Bauer D."/>
            <person name="Andreopoulos W."/>
            <person name="Pangilinan J."/>
            <person name="LaButti K."/>
            <person name="Riley R."/>
            <person name="Lipzen A."/>
            <person name="Clum A."/>
            <person name="Drula E."/>
            <person name="Henrissat B."/>
            <person name="Kohler A."/>
            <person name="Grigoriev I.V."/>
            <person name="Martin F.M."/>
            <person name="Hacquard S."/>
        </authorList>
    </citation>
    <scope>NUCLEOTIDE SEQUENCE</scope>
    <source>
        <strain evidence="4">FSSC 5 MPI-SDFR-AT-0091</strain>
    </source>
</reference>
<dbReference type="InterPro" id="IPR051236">
    <property type="entry name" value="HAT_RTT109-like"/>
</dbReference>
<dbReference type="InterPro" id="IPR039559">
    <property type="entry name" value="AIM6_PI-PLC-like_dom"/>
</dbReference>
<accession>A0A9P9JQC0</accession>
<dbReference type="SUPFAM" id="SSF51695">
    <property type="entry name" value="PLC-like phosphodiesterases"/>
    <property type="match status" value="1"/>
</dbReference>
<evidence type="ECO:0000256" key="3">
    <source>
        <dbReference type="SAM" id="Phobius"/>
    </source>
</evidence>
<dbReference type="OrthoDB" id="4153866at2759"/>
<dbReference type="EMBL" id="JAGTJS010000052">
    <property type="protein sequence ID" value="KAH7224247.1"/>
    <property type="molecule type" value="Genomic_DNA"/>
</dbReference>
<sequence length="490" mass="55663">MRTRHESNRGERKSHVYSLPSMPPLTDCSHVLLHLHRYPPVVNTQANMGIQAYFRGGNLADAIEYQLLTSQRGGDSWQGEHHQPQQELRVPGAHKGLVYFWFTAMCGTTLIVAPFFLLASVILPKTLDAYETSRFAFADRFEQNGNSTSNVAVWLAELSPLVFPVMCHSHNDYWRLHPLFSALAVGCVSTEADVWLSPDGKDLLVGHDRQSLSSNRTLRSLYLDPLLQILNSMNPLVLQEGLNSTAQARGVFAIQPNTTLILFVDVKDDPVGTWPLVLEQLGPLRDRKYLARHETMHTVTTNQSFWPGPVTIVGTGNILKRRDINMGADPEKWQQYHDVFLDAPLDLLTETGFSPSSDFSCHDESENEFYTASASFKKTIGGVRAGFTKHQLITLRDQIQIARQRNLKSRYWGLPCWPISYRDYVWSILTREGIDLLNADNVVSAAMKHWDSDYTREAVWICITTSYLFVCSIGLIWYTRRFTDQQVSIR</sequence>
<dbReference type="GO" id="GO:0008081">
    <property type="term" value="F:phosphoric diester hydrolase activity"/>
    <property type="evidence" value="ECO:0007669"/>
    <property type="project" value="InterPro"/>
</dbReference>
<evidence type="ECO:0000313" key="4">
    <source>
        <dbReference type="EMBL" id="KAH7224247.1"/>
    </source>
</evidence>
<name>A0A9P9JQC0_FUSSL</name>
<protein>
    <recommendedName>
        <fullName evidence="2">Altered inheritance of mitochondria protein 6</fullName>
    </recommendedName>
</protein>
<dbReference type="Proteomes" id="UP000736672">
    <property type="component" value="Unassembled WGS sequence"/>
</dbReference>
<keyword evidence="3" id="KW-0472">Membrane</keyword>
<evidence type="ECO:0000313" key="5">
    <source>
        <dbReference type="Proteomes" id="UP000736672"/>
    </source>
</evidence>
<dbReference type="PANTHER" id="PTHR31571">
    <property type="entry name" value="ALTERED INHERITANCE OF MITOCHONDRIA PROTEIN 6"/>
    <property type="match status" value="1"/>
</dbReference>
<feature type="transmembrane region" description="Helical" evidence="3">
    <location>
        <begin position="98"/>
        <end position="123"/>
    </location>
</feature>
<gene>
    <name evidence="4" type="ORF">B0J15DRAFT_579512</name>
</gene>
<dbReference type="CDD" id="cd08577">
    <property type="entry name" value="PI-PLCc_GDPD_SF_unchar3"/>
    <property type="match status" value="1"/>
</dbReference>
<dbReference type="GO" id="GO:0006629">
    <property type="term" value="P:lipid metabolic process"/>
    <property type="evidence" value="ECO:0007669"/>
    <property type="project" value="InterPro"/>
</dbReference>
<dbReference type="AlphaFoldDB" id="A0A9P9JQC0"/>
<keyword evidence="3" id="KW-1133">Transmembrane helix</keyword>
<organism evidence="4 5">
    <name type="scientific">Fusarium solani</name>
    <name type="common">Filamentous fungus</name>
    <dbReference type="NCBI Taxonomy" id="169388"/>
    <lineage>
        <taxon>Eukaryota</taxon>
        <taxon>Fungi</taxon>
        <taxon>Dikarya</taxon>
        <taxon>Ascomycota</taxon>
        <taxon>Pezizomycotina</taxon>
        <taxon>Sordariomycetes</taxon>
        <taxon>Hypocreomycetidae</taxon>
        <taxon>Hypocreales</taxon>
        <taxon>Nectriaceae</taxon>
        <taxon>Fusarium</taxon>
        <taxon>Fusarium solani species complex</taxon>
    </lineage>
</organism>
<comment type="similarity">
    <text evidence="1">Belongs to the AIM6 family.</text>
</comment>
<dbReference type="PANTHER" id="PTHR31571:SF1">
    <property type="entry name" value="ALTERED INHERITANCE OF MITOCHONDRIA PROTEIN 6"/>
    <property type="match status" value="1"/>
</dbReference>
<dbReference type="InterPro" id="IPR017946">
    <property type="entry name" value="PLC-like_Pdiesterase_TIM-brl"/>
</dbReference>
<keyword evidence="5" id="KW-1185">Reference proteome</keyword>
<feature type="transmembrane region" description="Helical" evidence="3">
    <location>
        <begin position="458"/>
        <end position="478"/>
    </location>
</feature>
<proteinExistence type="inferred from homology"/>
<keyword evidence="3" id="KW-0812">Transmembrane</keyword>
<evidence type="ECO:0000256" key="2">
    <source>
        <dbReference type="ARBA" id="ARBA00014286"/>
    </source>
</evidence>